<evidence type="ECO:0000256" key="2">
    <source>
        <dbReference type="ARBA" id="ARBA00022692"/>
    </source>
</evidence>
<evidence type="ECO:0000313" key="8">
    <source>
        <dbReference type="Proteomes" id="UP000006222"/>
    </source>
</evidence>
<dbReference type="GO" id="GO:0005886">
    <property type="term" value="C:plasma membrane"/>
    <property type="evidence" value="ECO:0007669"/>
    <property type="project" value="TreeGrafter"/>
</dbReference>
<dbReference type="NCBIfam" id="NF037982">
    <property type="entry name" value="Nramp_1"/>
    <property type="match status" value="2"/>
</dbReference>
<dbReference type="PANTHER" id="PTHR11706:SF3">
    <property type="entry name" value="METAL ION TRANSPORT PROTEIN"/>
    <property type="match status" value="1"/>
</dbReference>
<keyword evidence="2 6" id="KW-0812">Transmembrane</keyword>
<dbReference type="PANTHER" id="PTHR11706">
    <property type="entry name" value="SOLUTE CARRIER PROTEIN FAMILY 11 MEMBER"/>
    <property type="match status" value="1"/>
</dbReference>
<feature type="transmembrane region" description="Helical" evidence="6">
    <location>
        <begin position="375"/>
        <end position="397"/>
    </location>
</feature>
<dbReference type="GO" id="GO:0015086">
    <property type="term" value="F:cadmium ion transmembrane transporter activity"/>
    <property type="evidence" value="ECO:0007669"/>
    <property type="project" value="TreeGrafter"/>
</dbReference>
<evidence type="ECO:0000256" key="6">
    <source>
        <dbReference type="SAM" id="Phobius"/>
    </source>
</evidence>
<reference evidence="7 8" key="1">
    <citation type="journal article" date="2013" name="Mar. Genomics">
        <title>Expression of sulfatases in Rhodopirellula baltica and the diversity of sulfatases in the genus Rhodopirellula.</title>
        <authorList>
            <person name="Wegner C.E."/>
            <person name="Richter-Heitmann T."/>
            <person name="Klindworth A."/>
            <person name="Klockow C."/>
            <person name="Richter M."/>
            <person name="Achstetter T."/>
            <person name="Glockner F.O."/>
            <person name="Harder J."/>
        </authorList>
    </citation>
    <scope>NUCLEOTIDE SEQUENCE [LARGE SCALE GENOMIC DNA]</scope>
    <source>
        <strain evidence="7 8">WH47</strain>
    </source>
</reference>
<feature type="transmembrane region" description="Helical" evidence="6">
    <location>
        <begin position="240"/>
        <end position="258"/>
    </location>
</feature>
<evidence type="ECO:0000256" key="3">
    <source>
        <dbReference type="ARBA" id="ARBA00022989"/>
    </source>
</evidence>
<feature type="transmembrane region" description="Helical" evidence="6">
    <location>
        <begin position="493"/>
        <end position="517"/>
    </location>
</feature>
<dbReference type="GO" id="GO:0034755">
    <property type="term" value="P:iron ion transmembrane transport"/>
    <property type="evidence" value="ECO:0007669"/>
    <property type="project" value="TreeGrafter"/>
</dbReference>
<evidence type="ECO:0000256" key="4">
    <source>
        <dbReference type="ARBA" id="ARBA00023136"/>
    </source>
</evidence>
<comment type="caution">
    <text evidence="7">The sequence shown here is derived from an EMBL/GenBank/DDBJ whole genome shotgun (WGS) entry which is preliminary data.</text>
</comment>
<evidence type="ECO:0000313" key="7">
    <source>
        <dbReference type="EMBL" id="EGF26015.1"/>
    </source>
</evidence>
<feature type="transmembrane region" description="Helical" evidence="6">
    <location>
        <begin position="417"/>
        <end position="447"/>
    </location>
</feature>
<feature type="compositionally biased region" description="Polar residues" evidence="5">
    <location>
        <begin position="194"/>
        <end position="206"/>
    </location>
</feature>
<dbReference type="AlphaFoldDB" id="F2AWD2"/>
<feature type="transmembrane region" description="Helical" evidence="6">
    <location>
        <begin position="72"/>
        <end position="90"/>
    </location>
</feature>
<gene>
    <name evidence="7" type="ORF">RBWH47_01210</name>
</gene>
<dbReference type="InterPro" id="IPR001046">
    <property type="entry name" value="NRAMP_fam"/>
</dbReference>
<feature type="region of interest" description="Disordered" evidence="5">
    <location>
        <begin position="187"/>
        <end position="206"/>
    </location>
</feature>
<feature type="transmembrane region" description="Helical" evidence="6">
    <location>
        <begin position="529"/>
        <end position="550"/>
    </location>
</feature>
<evidence type="ECO:0000256" key="1">
    <source>
        <dbReference type="ARBA" id="ARBA00004141"/>
    </source>
</evidence>
<protein>
    <submittedName>
        <fullName evidence="7">Manganese transporter NRAMP</fullName>
    </submittedName>
</protein>
<evidence type="ECO:0000256" key="5">
    <source>
        <dbReference type="SAM" id="MobiDB-lite"/>
    </source>
</evidence>
<comment type="subcellular location">
    <subcellularLocation>
        <location evidence="1">Membrane</location>
        <topology evidence="1">Multi-pass membrane protein</topology>
    </subcellularLocation>
</comment>
<feature type="transmembrane region" description="Helical" evidence="6">
    <location>
        <begin position="264"/>
        <end position="283"/>
    </location>
</feature>
<keyword evidence="4 6" id="KW-0472">Membrane</keyword>
<keyword evidence="3 6" id="KW-1133">Transmembrane helix</keyword>
<dbReference type="Proteomes" id="UP000006222">
    <property type="component" value="Unassembled WGS sequence"/>
</dbReference>
<sequence length="554" mass="60273">MAWWCYYIKLSPLHPTSVVDREHVLKSSESGRRDPPTHWWRILTNIGPGLIIAGSIVGSGELIATTKTGAEAGFTLLWLILLGCVVKVFTQVEMGRYTLISGKTSLQGFNELPGPRLGRHGNWLVWAWAVMWLASIGQQGGIVGSVGQAVALTMPATAQGVSENRVADAEQLLTFERYAARSESVAFDDGTATGGSNDPESNAPTPQRLQELDAREAEVVAMRVTHELEHGKNEPPDIKLWATIITIATSVLLFVGRYGLIQTFSTVLVGSFTLLTLINLFLLQGEVDYRVTTEEFFSGLKGALPSSANGSTALATALATFGIIGVGAGELVAYPYWCLEKGYAKFTGKDDGTPEWRERAAGWMRVMQVDAWGSMLVYTFATIAFYLLGAAVLHRVGLNPEKSDLVRTLAVMYVPVFSNWAAALFLFGAIAVLYSTFFVACAGHARVFSDALRVIGWIDDSQATRDKWVRGLGAFFPIMSLVFYLAFPSPAKLVLISGVTQGVVLPMIAGAAIWFRYKRSVDGLRPGKLWDAMLWLSGIAMLITGVWTIIATVT</sequence>
<dbReference type="EMBL" id="AFAR01000198">
    <property type="protein sequence ID" value="EGF26015.1"/>
    <property type="molecule type" value="Genomic_DNA"/>
</dbReference>
<organism evidence="7 8">
    <name type="scientific">Rhodopirellula baltica WH47</name>
    <dbReference type="NCBI Taxonomy" id="991778"/>
    <lineage>
        <taxon>Bacteria</taxon>
        <taxon>Pseudomonadati</taxon>
        <taxon>Planctomycetota</taxon>
        <taxon>Planctomycetia</taxon>
        <taxon>Pirellulales</taxon>
        <taxon>Pirellulaceae</taxon>
        <taxon>Rhodopirellula</taxon>
    </lineage>
</organism>
<dbReference type="PATRIC" id="fig|991778.3.peg.4276"/>
<accession>F2AWD2</accession>
<feature type="transmembrane region" description="Helical" evidence="6">
    <location>
        <begin position="42"/>
        <end position="60"/>
    </location>
</feature>
<proteinExistence type="predicted"/>
<dbReference type="GO" id="GO:0005384">
    <property type="term" value="F:manganese ion transmembrane transporter activity"/>
    <property type="evidence" value="ECO:0007669"/>
    <property type="project" value="TreeGrafter"/>
</dbReference>
<name>F2AWD2_RHOBT</name>
<feature type="transmembrane region" description="Helical" evidence="6">
    <location>
        <begin position="468"/>
        <end position="487"/>
    </location>
</feature>